<dbReference type="InterPro" id="IPR002452">
    <property type="entry name" value="Alpha_tubulin"/>
</dbReference>
<dbReference type="GO" id="GO:0005525">
    <property type="term" value="F:GTP binding"/>
    <property type="evidence" value="ECO:0007669"/>
    <property type="project" value="UniProtKB-KW"/>
</dbReference>
<dbReference type="Pfam" id="PF00091">
    <property type="entry name" value="Tubulin"/>
    <property type="match status" value="1"/>
</dbReference>
<dbReference type="GO" id="GO:0007017">
    <property type="term" value="P:microtubule-based process"/>
    <property type="evidence" value="ECO:0007669"/>
    <property type="project" value="InterPro"/>
</dbReference>
<name>I7LY16_TETTS</name>
<dbReference type="KEGG" id="tet:TTHERM_00647130"/>
<feature type="domain" description="Tubulin/FtsZ 2-layer sandwich" evidence="10">
    <location>
        <begin position="245"/>
        <end position="392"/>
    </location>
</feature>
<dbReference type="SUPFAM" id="SSF55307">
    <property type="entry name" value="Tubulin C-terminal domain-like"/>
    <property type="match status" value="1"/>
</dbReference>
<dbReference type="SMART" id="SM00864">
    <property type="entry name" value="Tubulin"/>
    <property type="match status" value="1"/>
</dbReference>
<organism evidence="11 12">
    <name type="scientific">Tetrahymena thermophila (strain SB210)</name>
    <dbReference type="NCBI Taxonomy" id="312017"/>
    <lineage>
        <taxon>Eukaryota</taxon>
        <taxon>Sar</taxon>
        <taxon>Alveolata</taxon>
        <taxon>Ciliophora</taxon>
        <taxon>Intramacronucleata</taxon>
        <taxon>Oligohymenophorea</taxon>
        <taxon>Hymenostomatida</taxon>
        <taxon>Tetrahymenina</taxon>
        <taxon>Tetrahymenidae</taxon>
        <taxon>Tetrahymena</taxon>
    </lineage>
</organism>
<dbReference type="STRING" id="312017.I7LY16"/>
<keyword evidence="6" id="KW-0007">Acetylation</keyword>
<dbReference type="InterPro" id="IPR036525">
    <property type="entry name" value="Tubulin/FtsZ_GTPase_sf"/>
</dbReference>
<dbReference type="GO" id="GO:0005874">
    <property type="term" value="C:microtubule"/>
    <property type="evidence" value="ECO:0007669"/>
    <property type="project" value="UniProtKB-KW"/>
</dbReference>
<dbReference type="InterPro" id="IPR037103">
    <property type="entry name" value="Tubulin/FtsZ-like_C"/>
</dbReference>
<dbReference type="InterPro" id="IPR003008">
    <property type="entry name" value="Tubulin_FtsZ_GTPase"/>
</dbReference>
<evidence type="ECO:0000259" key="10">
    <source>
        <dbReference type="SMART" id="SM00865"/>
    </source>
</evidence>
<protein>
    <submittedName>
        <fullName evidence="11">Tubulin/FtsZ family, GTPase domain protein</fullName>
    </submittedName>
</protein>
<dbReference type="InterPro" id="IPR023123">
    <property type="entry name" value="Tubulin_C"/>
</dbReference>
<keyword evidence="7" id="KW-0342">GTP-binding</keyword>
<comment type="catalytic activity">
    <reaction evidence="8">
        <text>GTP + H2O = GDP + phosphate + H(+)</text>
        <dbReference type="Rhea" id="RHEA:19669"/>
        <dbReference type="ChEBI" id="CHEBI:15377"/>
        <dbReference type="ChEBI" id="CHEBI:15378"/>
        <dbReference type="ChEBI" id="CHEBI:37565"/>
        <dbReference type="ChEBI" id="CHEBI:43474"/>
        <dbReference type="ChEBI" id="CHEBI:58189"/>
    </reaction>
    <physiologicalReaction direction="left-to-right" evidence="8">
        <dbReference type="Rhea" id="RHEA:19670"/>
    </physiologicalReaction>
</comment>
<evidence type="ECO:0000256" key="4">
    <source>
        <dbReference type="ARBA" id="ARBA00022741"/>
    </source>
</evidence>
<dbReference type="Gene3D" id="3.40.50.1440">
    <property type="entry name" value="Tubulin/FtsZ, GTPase domain"/>
    <property type="match status" value="1"/>
</dbReference>
<keyword evidence="2" id="KW-0963">Cytoplasm</keyword>
<sequence>MGEIINVFVGQYGVQSGQEYWKQICLEHNINSYGQKLTQQQDDNENVTCFFSESEKQKYVPRCVFLDLDATPIDEIRKKSSSFFRKDCLISGKEDCGSNCVRGKYTLGKEICDIALDQIRLEANKCENLQGFIIHRSLNGGTGNGVGNLICDRLSRDYNKKVKINSLLFPSNNIANEVVEPFNFVLGMYDILEHQEMSLSFQNEQIYKFADNYLDIEQLDYQNINQLTSIINSSLTHSMRFKGDLNYNMANLVTNLVCYPRINNTIPSYCSSNFNFIKEKCGQPTVNMLCSSLFNKQNFFVDCNPQQGKYLSCCLTARGDIYPRQISESIKIIKSKQSIDFVDFIPTGIKVGVCQKQPKNLLHKEYESKFQRDAILLANNTSINSIFQIMAQKFNKMYDKRAFVHWYVGEGMESDEFACARENLLAIIKDYEEVSTETNENFLEEDDDIIEI</sequence>
<dbReference type="SMART" id="SM00865">
    <property type="entry name" value="Tubulin_C"/>
    <property type="match status" value="1"/>
</dbReference>
<comment type="similarity">
    <text evidence="1">Belongs to the tubulin family.</text>
</comment>
<dbReference type="HOGENOM" id="CLU_015718_0_0_1"/>
<evidence type="ECO:0000256" key="7">
    <source>
        <dbReference type="ARBA" id="ARBA00023134"/>
    </source>
</evidence>
<evidence type="ECO:0000259" key="9">
    <source>
        <dbReference type="SMART" id="SM00864"/>
    </source>
</evidence>
<dbReference type="PRINTS" id="PR01162">
    <property type="entry name" value="ALPHATUBULIN"/>
</dbReference>
<dbReference type="eggNOG" id="KOG1376">
    <property type="taxonomic scope" value="Eukaryota"/>
</dbReference>
<dbReference type="InterPro" id="IPR018316">
    <property type="entry name" value="Tubulin/FtsZ_2-layer-sand-dom"/>
</dbReference>
<keyword evidence="3" id="KW-0493">Microtubule</keyword>
<evidence type="ECO:0000256" key="8">
    <source>
        <dbReference type="ARBA" id="ARBA00049117"/>
    </source>
</evidence>
<gene>
    <name evidence="11" type="ORF">TTHERM_00647130</name>
</gene>
<dbReference type="CDD" id="cd02186">
    <property type="entry name" value="alpha_tubulin"/>
    <property type="match status" value="1"/>
</dbReference>
<evidence type="ECO:0000313" key="12">
    <source>
        <dbReference type="Proteomes" id="UP000009168"/>
    </source>
</evidence>
<proteinExistence type="inferred from homology"/>
<reference evidence="12" key="1">
    <citation type="journal article" date="2006" name="PLoS Biol.">
        <title>Macronuclear genome sequence of the ciliate Tetrahymena thermophila, a model eukaryote.</title>
        <authorList>
            <person name="Eisen J.A."/>
            <person name="Coyne R.S."/>
            <person name="Wu M."/>
            <person name="Wu D."/>
            <person name="Thiagarajan M."/>
            <person name="Wortman J.R."/>
            <person name="Badger J.H."/>
            <person name="Ren Q."/>
            <person name="Amedeo P."/>
            <person name="Jones K.M."/>
            <person name="Tallon L.J."/>
            <person name="Delcher A.L."/>
            <person name="Salzberg S.L."/>
            <person name="Silva J.C."/>
            <person name="Haas B.J."/>
            <person name="Majoros W.H."/>
            <person name="Farzad M."/>
            <person name="Carlton J.M."/>
            <person name="Smith R.K. Jr."/>
            <person name="Garg J."/>
            <person name="Pearlman R.E."/>
            <person name="Karrer K.M."/>
            <person name="Sun L."/>
            <person name="Manning G."/>
            <person name="Elde N.C."/>
            <person name="Turkewitz A.P."/>
            <person name="Asai D.J."/>
            <person name="Wilkes D.E."/>
            <person name="Wang Y."/>
            <person name="Cai H."/>
            <person name="Collins K."/>
            <person name="Stewart B.A."/>
            <person name="Lee S.R."/>
            <person name="Wilamowska K."/>
            <person name="Weinberg Z."/>
            <person name="Ruzzo W.L."/>
            <person name="Wloga D."/>
            <person name="Gaertig J."/>
            <person name="Frankel J."/>
            <person name="Tsao C.-C."/>
            <person name="Gorovsky M.A."/>
            <person name="Keeling P.J."/>
            <person name="Waller R.F."/>
            <person name="Patron N.J."/>
            <person name="Cherry J.M."/>
            <person name="Stover N.A."/>
            <person name="Krieger C.J."/>
            <person name="del Toro C."/>
            <person name="Ryder H.F."/>
            <person name="Williamson S.C."/>
            <person name="Barbeau R.A."/>
            <person name="Hamilton E.P."/>
            <person name="Orias E."/>
        </authorList>
    </citation>
    <scope>NUCLEOTIDE SEQUENCE [LARGE SCALE GENOMIC DNA]</scope>
    <source>
        <strain evidence="12">SB210</strain>
    </source>
</reference>
<dbReference type="RefSeq" id="XP_001027422.1">
    <property type="nucleotide sequence ID" value="XM_001027422.1"/>
</dbReference>
<evidence type="ECO:0000256" key="6">
    <source>
        <dbReference type="ARBA" id="ARBA00022990"/>
    </source>
</evidence>
<dbReference type="InParanoid" id="I7LY16"/>
<evidence type="ECO:0000313" key="11">
    <source>
        <dbReference type="EMBL" id="EAS07180.1"/>
    </source>
</evidence>
<keyword evidence="12" id="KW-1185">Reference proteome</keyword>
<keyword evidence="5" id="KW-0378">Hydrolase</keyword>
<evidence type="ECO:0000256" key="5">
    <source>
        <dbReference type="ARBA" id="ARBA00022801"/>
    </source>
</evidence>
<evidence type="ECO:0000256" key="2">
    <source>
        <dbReference type="ARBA" id="ARBA00022490"/>
    </source>
</evidence>
<dbReference type="EMBL" id="GG662245">
    <property type="protein sequence ID" value="EAS07180.1"/>
    <property type="molecule type" value="Genomic_DNA"/>
</dbReference>
<dbReference type="AlphaFoldDB" id="I7LY16"/>
<accession>I7LY16</accession>
<evidence type="ECO:0000256" key="3">
    <source>
        <dbReference type="ARBA" id="ARBA00022701"/>
    </source>
</evidence>
<dbReference type="Gene3D" id="1.10.287.600">
    <property type="entry name" value="Helix hairpin bin"/>
    <property type="match status" value="1"/>
</dbReference>
<dbReference type="Pfam" id="PF03953">
    <property type="entry name" value="Tubulin_C"/>
    <property type="match status" value="1"/>
</dbReference>
<dbReference type="GO" id="GO:0005200">
    <property type="term" value="F:structural constituent of cytoskeleton"/>
    <property type="evidence" value="ECO:0007669"/>
    <property type="project" value="InterPro"/>
</dbReference>
<dbReference type="InterPro" id="IPR000217">
    <property type="entry name" value="Tubulin"/>
</dbReference>
<dbReference type="GO" id="GO:0016787">
    <property type="term" value="F:hydrolase activity"/>
    <property type="evidence" value="ECO:0007669"/>
    <property type="project" value="UniProtKB-KW"/>
</dbReference>
<evidence type="ECO:0000256" key="1">
    <source>
        <dbReference type="ARBA" id="ARBA00009636"/>
    </source>
</evidence>
<keyword evidence="4" id="KW-0547">Nucleotide-binding</keyword>
<dbReference type="Proteomes" id="UP000009168">
    <property type="component" value="Unassembled WGS sequence"/>
</dbReference>
<dbReference type="InterPro" id="IPR008280">
    <property type="entry name" value="Tub_FtsZ_C"/>
</dbReference>
<dbReference type="Gene3D" id="3.30.1330.20">
    <property type="entry name" value="Tubulin/FtsZ, C-terminal domain"/>
    <property type="match status" value="1"/>
</dbReference>
<dbReference type="PANTHER" id="PTHR11588">
    <property type="entry name" value="TUBULIN"/>
    <property type="match status" value="1"/>
</dbReference>
<dbReference type="GeneID" id="7833621"/>
<dbReference type="SUPFAM" id="SSF52490">
    <property type="entry name" value="Tubulin nucleotide-binding domain-like"/>
    <property type="match status" value="1"/>
</dbReference>
<dbReference type="PRINTS" id="PR01161">
    <property type="entry name" value="TUBULIN"/>
</dbReference>
<feature type="domain" description="Tubulin/FtsZ GTPase" evidence="9">
    <location>
        <begin position="47"/>
        <end position="243"/>
    </location>
</feature>